<evidence type="ECO:0000313" key="2">
    <source>
        <dbReference type="Proteomes" id="UP001596407"/>
    </source>
</evidence>
<name>A0ABD5WQJ0_9EURY</name>
<dbReference type="AlphaFoldDB" id="A0ABD5WQJ0"/>
<dbReference type="Proteomes" id="UP001596407">
    <property type="component" value="Unassembled WGS sequence"/>
</dbReference>
<proteinExistence type="predicted"/>
<gene>
    <name evidence="1" type="ORF">ACFQJ6_15900</name>
</gene>
<protein>
    <submittedName>
        <fullName evidence="1">Uncharacterized protein</fullName>
    </submittedName>
</protein>
<dbReference type="EMBL" id="JBHSZH010000005">
    <property type="protein sequence ID" value="MFC7081368.1"/>
    <property type="molecule type" value="Genomic_DNA"/>
</dbReference>
<evidence type="ECO:0000313" key="1">
    <source>
        <dbReference type="EMBL" id="MFC7081368.1"/>
    </source>
</evidence>
<sequence>MRREAGSLVASKNLGSVYDLPVLNHLSKVFIFGSALQDSGTVVWASVECLREDEMGDASAAD</sequence>
<accession>A0ABD5WQJ0</accession>
<reference evidence="1 2" key="1">
    <citation type="journal article" date="2019" name="Int. J. Syst. Evol. Microbiol.">
        <title>The Global Catalogue of Microorganisms (GCM) 10K type strain sequencing project: providing services to taxonomists for standard genome sequencing and annotation.</title>
        <authorList>
            <consortium name="The Broad Institute Genomics Platform"/>
            <consortium name="The Broad Institute Genome Sequencing Center for Infectious Disease"/>
            <person name="Wu L."/>
            <person name="Ma J."/>
        </authorList>
    </citation>
    <scope>NUCLEOTIDE SEQUENCE [LARGE SCALE GENOMIC DNA]</scope>
    <source>
        <strain evidence="1 2">DT72</strain>
    </source>
</reference>
<dbReference type="RefSeq" id="WP_276280718.1">
    <property type="nucleotide sequence ID" value="NZ_CP119809.1"/>
</dbReference>
<comment type="caution">
    <text evidence="1">The sequence shown here is derived from an EMBL/GenBank/DDBJ whole genome shotgun (WGS) entry which is preliminary data.</text>
</comment>
<keyword evidence="2" id="KW-1185">Reference proteome</keyword>
<organism evidence="1 2">
    <name type="scientific">Halorussus caseinilyticus</name>
    <dbReference type="NCBI Taxonomy" id="3034025"/>
    <lineage>
        <taxon>Archaea</taxon>
        <taxon>Methanobacteriati</taxon>
        <taxon>Methanobacteriota</taxon>
        <taxon>Stenosarchaea group</taxon>
        <taxon>Halobacteria</taxon>
        <taxon>Halobacteriales</taxon>
        <taxon>Haladaptataceae</taxon>
        <taxon>Halorussus</taxon>
    </lineage>
</organism>
<dbReference type="GeneID" id="79301883"/>